<dbReference type="Gene3D" id="1.10.720.30">
    <property type="entry name" value="SAP domain"/>
    <property type="match status" value="1"/>
</dbReference>
<dbReference type="SMART" id="SM00513">
    <property type="entry name" value="SAP"/>
    <property type="match status" value="1"/>
</dbReference>
<dbReference type="PROSITE" id="PS50800">
    <property type="entry name" value="SAP"/>
    <property type="match status" value="1"/>
</dbReference>
<dbReference type="OrthoDB" id="445357at2759"/>
<dbReference type="Pfam" id="PF02037">
    <property type="entry name" value="SAP"/>
    <property type="match status" value="1"/>
</dbReference>
<dbReference type="SUPFAM" id="SSF68906">
    <property type="entry name" value="SAP domain"/>
    <property type="match status" value="1"/>
</dbReference>
<dbReference type="InterPro" id="IPR003034">
    <property type="entry name" value="SAP_dom"/>
</dbReference>
<dbReference type="EMBL" id="JAACJP010000012">
    <property type="protein sequence ID" value="KAF5381085.1"/>
    <property type="molecule type" value="Genomic_DNA"/>
</dbReference>
<dbReference type="InterPro" id="IPR036361">
    <property type="entry name" value="SAP_dom_sf"/>
</dbReference>
<keyword evidence="3" id="KW-1185">Reference proteome</keyword>
<evidence type="ECO:0000259" key="1">
    <source>
        <dbReference type="PROSITE" id="PS50800"/>
    </source>
</evidence>
<dbReference type="AlphaFoldDB" id="A0A8H5HD88"/>
<reference evidence="2 3" key="1">
    <citation type="journal article" date="2020" name="ISME J.">
        <title>Uncovering the hidden diversity of litter-decomposition mechanisms in mushroom-forming fungi.</title>
        <authorList>
            <person name="Floudas D."/>
            <person name="Bentzer J."/>
            <person name="Ahren D."/>
            <person name="Johansson T."/>
            <person name="Persson P."/>
            <person name="Tunlid A."/>
        </authorList>
    </citation>
    <scope>NUCLEOTIDE SEQUENCE [LARGE SCALE GENOMIC DNA]</scope>
    <source>
        <strain evidence="2 3">CBS 661.87</strain>
    </source>
</reference>
<gene>
    <name evidence="2" type="ORF">D9615_003991</name>
</gene>
<proteinExistence type="predicted"/>
<comment type="caution">
    <text evidence="2">The sequence shown here is derived from an EMBL/GenBank/DDBJ whole genome shotgun (WGS) entry which is preliminary data.</text>
</comment>
<feature type="domain" description="SAP" evidence="1">
    <location>
        <begin position="31"/>
        <end position="65"/>
    </location>
</feature>
<evidence type="ECO:0000313" key="2">
    <source>
        <dbReference type="EMBL" id="KAF5381085.1"/>
    </source>
</evidence>
<name>A0A8H5HD88_9AGAR</name>
<organism evidence="2 3">
    <name type="scientific">Tricholomella constricta</name>
    <dbReference type="NCBI Taxonomy" id="117010"/>
    <lineage>
        <taxon>Eukaryota</taxon>
        <taxon>Fungi</taxon>
        <taxon>Dikarya</taxon>
        <taxon>Basidiomycota</taxon>
        <taxon>Agaricomycotina</taxon>
        <taxon>Agaricomycetes</taxon>
        <taxon>Agaricomycetidae</taxon>
        <taxon>Agaricales</taxon>
        <taxon>Tricholomatineae</taxon>
        <taxon>Lyophyllaceae</taxon>
        <taxon>Tricholomella</taxon>
    </lineage>
</organism>
<evidence type="ECO:0000313" key="3">
    <source>
        <dbReference type="Proteomes" id="UP000565441"/>
    </source>
</evidence>
<accession>A0A8H5HD88</accession>
<protein>
    <recommendedName>
        <fullName evidence="1">SAP domain-containing protein</fullName>
    </recommendedName>
</protein>
<sequence>MFRAAVPRIPFAVRPVAPRNFVSSVLLTRTWENESVAELRKELKNRGLPQKGNKANLILRIQEYDSDKTLAAIASHDPPVPATIRQMSTPAAVHAGEGVAPGIPPASQRTCATTEAFMNINMPNLWKPVPEFPIQIPYVPDFWDSSVTAVCPEAEEALPKLLVVAGADTHLSGGPSHKLVDENAAVDTDTTSASATQNSKEGGIWDDIADDIGIPRPKTLKSALCRLLSSGS</sequence>
<dbReference type="Proteomes" id="UP000565441">
    <property type="component" value="Unassembled WGS sequence"/>
</dbReference>